<feature type="domain" description="Prepilin type IV endopeptidase peptidase" evidence="4">
    <location>
        <begin position="94"/>
        <end position="197"/>
    </location>
</feature>
<dbReference type="GO" id="GO:0005886">
    <property type="term" value="C:plasma membrane"/>
    <property type="evidence" value="ECO:0007669"/>
    <property type="project" value="TreeGrafter"/>
</dbReference>
<sequence>MDIAWSVAGGIIGFVAGLLLRSKVFRLSVAYGEPDRTTCARCDAPIAGRFRCRQCHGWYGAPLVLELVTAAVLALLLGRFAGLADAAAYAFVGALGVALAAIDLAVQRLPNQLTLPLYPGLLGLFGISALTEGDPDKLLRAAAGGVVLGGCYLVLALASRGQLGIGDVKLAGGLGIALGWLGWPTLLAGASFGFLLMSVVSLALLLVRRVTLQQSLSFGPFMLGGALIAVLAAG</sequence>
<proteinExistence type="inferred from homology"/>
<dbReference type="PRINTS" id="PR00864">
    <property type="entry name" value="PREPILNPTASE"/>
</dbReference>
<gene>
    <name evidence="5" type="ORF">EV653_6689</name>
</gene>
<keyword evidence="6" id="KW-1185">Reference proteome</keyword>
<dbReference type="InterPro" id="IPR014032">
    <property type="entry name" value="Peptidase_A24A_bac"/>
</dbReference>
<feature type="transmembrane region" description="Helical" evidence="3">
    <location>
        <begin position="189"/>
        <end position="207"/>
    </location>
</feature>
<dbReference type="EMBL" id="SODP01000003">
    <property type="protein sequence ID" value="TDW66658.1"/>
    <property type="molecule type" value="Genomic_DNA"/>
</dbReference>
<feature type="transmembrane region" description="Helical" evidence="3">
    <location>
        <begin position="113"/>
        <end position="131"/>
    </location>
</feature>
<dbReference type="GO" id="GO:0006465">
    <property type="term" value="P:signal peptide processing"/>
    <property type="evidence" value="ECO:0007669"/>
    <property type="project" value="TreeGrafter"/>
</dbReference>
<organism evidence="5 6">
    <name type="scientific">Kribbella pratensis</name>
    <dbReference type="NCBI Taxonomy" id="2512112"/>
    <lineage>
        <taxon>Bacteria</taxon>
        <taxon>Bacillati</taxon>
        <taxon>Actinomycetota</taxon>
        <taxon>Actinomycetes</taxon>
        <taxon>Propionibacteriales</taxon>
        <taxon>Kribbellaceae</taxon>
        <taxon>Kribbella</taxon>
    </lineage>
</organism>
<dbReference type="OrthoDB" id="5197713at2"/>
<reference evidence="5 6" key="1">
    <citation type="submission" date="2019-03" db="EMBL/GenBank/DDBJ databases">
        <title>Genomic Encyclopedia of Type Strains, Phase III (KMG-III): the genomes of soil and plant-associated and newly described type strains.</title>
        <authorList>
            <person name="Whitman W."/>
        </authorList>
    </citation>
    <scope>NUCLEOTIDE SEQUENCE [LARGE SCALE GENOMIC DNA]</scope>
    <source>
        <strain evidence="5 6">VKM Ac-2573</strain>
    </source>
</reference>
<feature type="transmembrane region" description="Helical" evidence="3">
    <location>
        <begin position="137"/>
        <end position="158"/>
    </location>
</feature>
<evidence type="ECO:0000256" key="1">
    <source>
        <dbReference type="ARBA" id="ARBA00005801"/>
    </source>
</evidence>
<feature type="transmembrane region" description="Helical" evidence="3">
    <location>
        <begin position="58"/>
        <end position="80"/>
    </location>
</feature>
<evidence type="ECO:0000256" key="3">
    <source>
        <dbReference type="SAM" id="Phobius"/>
    </source>
</evidence>
<dbReference type="InterPro" id="IPR050882">
    <property type="entry name" value="Prepilin_peptidase/N-MTase"/>
</dbReference>
<feature type="transmembrane region" description="Helical" evidence="3">
    <location>
        <begin position="165"/>
        <end position="183"/>
    </location>
</feature>
<dbReference type="RefSeq" id="WP_134108763.1">
    <property type="nucleotide sequence ID" value="NZ_SODP01000003.1"/>
</dbReference>
<feature type="transmembrane region" description="Helical" evidence="3">
    <location>
        <begin position="216"/>
        <end position="233"/>
    </location>
</feature>
<dbReference type="PANTHER" id="PTHR30487">
    <property type="entry name" value="TYPE 4 PREPILIN-LIKE PROTEINS LEADER PEPTIDE-PROCESSING ENZYME"/>
    <property type="match status" value="1"/>
</dbReference>
<name>A0A4R8BXU2_9ACTN</name>
<dbReference type="PANTHER" id="PTHR30487:SF0">
    <property type="entry name" value="PREPILIN LEADER PEPTIDASE_N-METHYLTRANSFERASE-RELATED"/>
    <property type="match status" value="1"/>
</dbReference>
<keyword evidence="3" id="KW-0472">Membrane</keyword>
<evidence type="ECO:0000256" key="2">
    <source>
        <dbReference type="RuleBase" id="RU003793"/>
    </source>
</evidence>
<accession>A0A4R8BXU2</accession>
<comment type="similarity">
    <text evidence="1 2">Belongs to the peptidase A24 family.</text>
</comment>
<evidence type="ECO:0000313" key="6">
    <source>
        <dbReference type="Proteomes" id="UP000295146"/>
    </source>
</evidence>
<feature type="transmembrane region" description="Helical" evidence="3">
    <location>
        <begin position="6"/>
        <end position="22"/>
    </location>
</feature>
<dbReference type="GO" id="GO:0004190">
    <property type="term" value="F:aspartic-type endopeptidase activity"/>
    <property type="evidence" value="ECO:0007669"/>
    <property type="project" value="InterPro"/>
</dbReference>
<feature type="transmembrane region" description="Helical" evidence="3">
    <location>
        <begin position="86"/>
        <end position="106"/>
    </location>
</feature>
<keyword evidence="3" id="KW-0812">Transmembrane</keyword>
<evidence type="ECO:0000313" key="5">
    <source>
        <dbReference type="EMBL" id="TDW66658.1"/>
    </source>
</evidence>
<dbReference type="Pfam" id="PF01478">
    <property type="entry name" value="Peptidase_A24"/>
    <property type="match status" value="1"/>
</dbReference>
<dbReference type="InterPro" id="IPR000045">
    <property type="entry name" value="Prepilin_IV_endopep_pep"/>
</dbReference>
<dbReference type="Gene3D" id="1.20.120.1220">
    <property type="match status" value="1"/>
</dbReference>
<dbReference type="AlphaFoldDB" id="A0A4R8BXU2"/>
<comment type="caution">
    <text evidence="5">The sequence shown here is derived from an EMBL/GenBank/DDBJ whole genome shotgun (WGS) entry which is preliminary data.</text>
</comment>
<protein>
    <submittedName>
        <fullName evidence="5">Leader peptidase (Prepilin peptidase)/N-methyltransferase</fullName>
    </submittedName>
</protein>
<keyword evidence="3" id="KW-1133">Transmembrane helix</keyword>
<dbReference type="Proteomes" id="UP000295146">
    <property type="component" value="Unassembled WGS sequence"/>
</dbReference>
<evidence type="ECO:0000259" key="4">
    <source>
        <dbReference type="Pfam" id="PF01478"/>
    </source>
</evidence>